<keyword evidence="9" id="KW-1185">Reference proteome</keyword>
<dbReference type="HAMAP" id="MF_01147">
    <property type="entry name" value="Lgt"/>
    <property type="match status" value="1"/>
</dbReference>
<keyword evidence="4 7" id="KW-0812">Transmembrane</keyword>
<evidence type="ECO:0000313" key="9">
    <source>
        <dbReference type="Proteomes" id="UP000285310"/>
    </source>
</evidence>
<sequence>MFVRPDIDPVAFSIGPIAVHWYGLMYLLSFLVGWGLAVWRTRLPHIRWNSEEVGDLLFYVVLGVVLGGRLGYVLLYQPGFFLGHPLQIFAVWDGGMSFHGGMIGVFIASAIFGAKTRRTFFQITDFIAPIVPVGLFFGRIANFINGELVGRVAEVPWAMVYPDVGPQPRHPSELYEASLEGLALFVILWLYSSRPRPRAAVSGLFLLGYGTFRLFCEFFRQPDAFAGFIAFGWVTLGMAYSAPMIIAGIIMLIWAYTRTDPNKTDTRQDAT</sequence>
<evidence type="ECO:0000256" key="4">
    <source>
        <dbReference type="ARBA" id="ARBA00022692"/>
    </source>
</evidence>
<evidence type="ECO:0000256" key="5">
    <source>
        <dbReference type="ARBA" id="ARBA00022989"/>
    </source>
</evidence>
<gene>
    <name evidence="7" type="primary">lgt</name>
    <name evidence="8" type="ORF">SAJA_02240</name>
</gene>
<dbReference type="GO" id="GO:0008961">
    <property type="term" value="F:phosphatidylglycerol-prolipoprotein diacylglyceryl transferase activity"/>
    <property type="evidence" value="ECO:0007669"/>
    <property type="project" value="UniProtKB-UniRule"/>
</dbReference>
<evidence type="ECO:0000256" key="7">
    <source>
        <dbReference type="HAMAP-Rule" id="MF_01147"/>
    </source>
</evidence>
<dbReference type="PANTHER" id="PTHR30589:SF0">
    <property type="entry name" value="PHOSPHATIDYLGLYCEROL--PROLIPOPROTEIN DIACYLGLYCERYL TRANSFERASE"/>
    <property type="match status" value="1"/>
</dbReference>
<dbReference type="UniPathway" id="UPA00664"/>
<dbReference type="FunCoup" id="A0A423Q0R8">
    <property type="interactions" value="313"/>
</dbReference>
<dbReference type="InterPro" id="IPR001640">
    <property type="entry name" value="Lgt"/>
</dbReference>
<accession>A0A423Q0R8</accession>
<organism evidence="8 9">
    <name type="scientific">Salinisphaera japonica YTM-1</name>
    <dbReference type="NCBI Taxonomy" id="1209778"/>
    <lineage>
        <taxon>Bacteria</taxon>
        <taxon>Pseudomonadati</taxon>
        <taxon>Pseudomonadota</taxon>
        <taxon>Gammaproteobacteria</taxon>
        <taxon>Salinisphaerales</taxon>
        <taxon>Salinisphaeraceae</taxon>
        <taxon>Salinisphaera</taxon>
    </lineage>
</organism>
<dbReference type="Proteomes" id="UP000285310">
    <property type="component" value="Unassembled WGS sequence"/>
</dbReference>
<feature type="transmembrane region" description="Helical" evidence="7">
    <location>
        <begin position="96"/>
        <end position="114"/>
    </location>
</feature>
<comment type="catalytic activity">
    <reaction evidence="7">
        <text>L-cysteinyl-[prolipoprotein] + a 1,2-diacyl-sn-glycero-3-phospho-(1'-sn-glycerol) = an S-1,2-diacyl-sn-glyceryl-L-cysteinyl-[prolipoprotein] + sn-glycerol 1-phosphate + H(+)</text>
        <dbReference type="Rhea" id="RHEA:56712"/>
        <dbReference type="Rhea" id="RHEA-COMP:14679"/>
        <dbReference type="Rhea" id="RHEA-COMP:14680"/>
        <dbReference type="ChEBI" id="CHEBI:15378"/>
        <dbReference type="ChEBI" id="CHEBI:29950"/>
        <dbReference type="ChEBI" id="CHEBI:57685"/>
        <dbReference type="ChEBI" id="CHEBI:64716"/>
        <dbReference type="ChEBI" id="CHEBI:140658"/>
        <dbReference type="EC" id="2.5.1.145"/>
    </reaction>
</comment>
<evidence type="ECO:0000256" key="3">
    <source>
        <dbReference type="ARBA" id="ARBA00022679"/>
    </source>
</evidence>
<dbReference type="RefSeq" id="WP_123657031.1">
    <property type="nucleotide sequence ID" value="NZ_AYKG01000004.1"/>
</dbReference>
<protein>
    <recommendedName>
        <fullName evidence="7">Phosphatidylglycerol--prolipoprotein diacylglyceryl transferase</fullName>
        <ecNumber evidence="7">2.5.1.145</ecNumber>
    </recommendedName>
</protein>
<feature type="transmembrane region" description="Helical" evidence="7">
    <location>
        <begin position="126"/>
        <end position="144"/>
    </location>
</feature>
<evidence type="ECO:0000256" key="6">
    <source>
        <dbReference type="ARBA" id="ARBA00023136"/>
    </source>
</evidence>
<feature type="transmembrane region" description="Helical" evidence="7">
    <location>
        <begin position="174"/>
        <end position="192"/>
    </location>
</feature>
<comment type="subcellular location">
    <subcellularLocation>
        <location evidence="7">Cell membrane</location>
        <topology evidence="7">Multi-pass membrane protein</topology>
    </subcellularLocation>
</comment>
<proteinExistence type="inferred from homology"/>
<feature type="transmembrane region" description="Helical" evidence="7">
    <location>
        <begin position="56"/>
        <end position="76"/>
    </location>
</feature>
<dbReference type="OrthoDB" id="871140at2"/>
<evidence type="ECO:0000256" key="1">
    <source>
        <dbReference type="ARBA" id="ARBA00007150"/>
    </source>
</evidence>
<feature type="transmembrane region" description="Helical" evidence="7">
    <location>
        <begin position="12"/>
        <end position="36"/>
    </location>
</feature>
<keyword evidence="8" id="KW-0449">Lipoprotein</keyword>
<dbReference type="GO" id="GO:0042158">
    <property type="term" value="P:lipoprotein biosynthetic process"/>
    <property type="evidence" value="ECO:0007669"/>
    <property type="project" value="UniProtKB-UniRule"/>
</dbReference>
<dbReference type="EMBL" id="AYKG01000004">
    <property type="protein sequence ID" value="ROO31776.1"/>
    <property type="molecule type" value="Genomic_DNA"/>
</dbReference>
<comment type="pathway">
    <text evidence="7">Protein modification; lipoprotein biosynthesis (diacylglyceryl transfer).</text>
</comment>
<name>A0A423Q0R8_9GAMM</name>
<feature type="binding site" evidence="7">
    <location>
        <position position="139"/>
    </location>
    <ligand>
        <name>a 1,2-diacyl-sn-glycero-3-phospho-(1'-sn-glycerol)</name>
        <dbReference type="ChEBI" id="CHEBI:64716"/>
    </ligand>
</feature>
<dbReference type="PANTHER" id="PTHR30589">
    <property type="entry name" value="PROLIPOPROTEIN DIACYLGLYCERYL TRANSFERASE"/>
    <property type="match status" value="1"/>
</dbReference>
<comment type="caution">
    <text evidence="8">The sequence shown here is derived from an EMBL/GenBank/DDBJ whole genome shotgun (WGS) entry which is preliminary data.</text>
</comment>
<dbReference type="GO" id="GO:0005886">
    <property type="term" value="C:plasma membrane"/>
    <property type="evidence" value="ECO:0007669"/>
    <property type="project" value="UniProtKB-SubCell"/>
</dbReference>
<dbReference type="EC" id="2.5.1.145" evidence="7"/>
<dbReference type="Pfam" id="PF01790">
    <property type="entry name" value="LGT"/>
    <property type="match status" value="1"/>
</dbReference>
<keyword evidence="2 7" id="KW-1003">Cell membrane</keyword>
<dbReference type="PROSITE" id="PS01311">
    <property type="entry name" value="LGT"/>
    <property type="match status" value="1"/>
</dbReference>
<dbReference type="AlphaFoldDB" id="A0A423Q0R8"/>
<comment type="function">
    <text evidence="7">Catalyzes the transfer of the diacylglyceryl group from phosphatidylglycerol to the sulfhydryl group of the N-terminal cysteine of a prolipoprotein, the first step in the formation of mature lipoproteins.</text>
</comment>
<evidence type="ECO:0000256" key="2">
    <source>
        <dbReference type="ARBA" id="ARBA00022475"/>
    </source>
</evidence>
<dbReference type="InParanoid" id="A0A423Q0R8"/>
<keyword evidence="3 7" id="KW-0808">Transferase</keyword>
<feature type="transmembrane region" description="Helical" evidence="7">
    <location>
        <begin position="227"/>
        <end position="257"/>
    </location>
</feature>
<feature type="transmembrane region" description="Helical" evidence="7">
    <location>
        <begin position="199"/>
        <end position="215"/>
    </location>
</feature>
<keyword evidence="5 7" id="KW-1133">Transmembrane helix</keyword>
<comment type="similarity">
    <text evidence="1 7">Belongs to the Lgt family.</text>
</comment>
<reference evidence="8 9" key="1">
    <citation type="submission" date="2013-10" db="EMBL/GenBank/DDBJ databases">
        <title>Salinisphaera japonica YTM-1 Genome Sequencing.</title>
        <authorList>
            <person name="Lai Q."/>
            <person name="Li C."/>
            <person name="Shao Z."/>
        </authorList>
    </citation>
    <scope>NUCLEOTIDE SEQUENCE [LARGE SCALE GENOMIC DNA]</scope>
    <source>
        <strain evidence="8 9">YTM-1</strain>
    </source>
</reference>
<dbReference type="NCBIfam" id="TIGR00544">
    <property type="entry name" value="lgt"/>
    <property type="match status" value="1"/>
</dbReference>
<evidence type="ECO:0000313" key="8">
    <source>
        <dbReference type="EMBL" id="ROO31776.1"/>
    </source>
</evidence>
<keyword evidence="6 7" id="KW-0472">Membrane</keyword>